<feature type="domain" description="Thioredoxin" evidence="3">
    <location>
        <begin position="70"/>
        <end position="161"/>
    </location>
</feature>
<dbReference type="InterPro" id="IPR036249">
    <property type="entry name" value="Thioredoxin-like_sf"/>
</dbReference>
<accession>A0A662Z7Z7</accession>
<evidence type="ECO:0000259" key="3">
    <source>
        <dbReference type="Pfam" id="PF00085"/>
    </source>
</evidence>
<keyword evidence="2" id="KW-0812">Transmembrane</keyword>
<name>A0A662Z7Z7_9STAP</name>
<reference evidence="4 5" key="1">
    <citation type="submission" date="2016-10" db="EMBL/GenBank/DDBJ databases">
        <authorList>
            <person name="Varghese N."/>
            <person name="Submissions S."/>
        </authorList>
    </citation>
    <scope>NUCLEOTIDE SEQUENCE [LARGE SCALE GENOMIC DNA]</scope>
    <source>
        <strain evidence="4 5">IBRC-M10081</strain>
    </source>
</reference>
<dbReference type="CDD" id="cd02947">
    <property type="entry name" value="TRX_family"/>
    <property type="match status" value="1"/>
</dbReference>
<gene>
    <name evidence="4" type="ORF">SAMN05192557_2073</name>
</gene>
<dbReference type="Proteomes" id="UP000243605">
    <property type="component" value="Unassembled WGS sequence"/>
</dbReference>
<evidence type="ECO:0000313" key="4">
    <source>
        <dbReference type="EMBL" id="SEW19248.1"/>
    </source>
</evidence>
<dbReference type="RefSeq" id="WP_091476703.1">
    <property type="nucleotide sequence ID" value="NZ_FOIT01000008.1"/>
</dbReference>
<dbReference type="Gene3D" id="3.40.30.10">
    <property type="entry name" value="Glutaredoxin"/>
    <property type="match status" value="1"/>
</dbReference>
<dbReference type="OrthoDB" id="32134at2"/>
<evidence type="ECO:0000256" key="1">
    <source>
        <dbReference type="SAM" id="MobiDB-lite"/>
    </source>
</evidence>
<evidence type="ECO:0000256" key="2">
    <source>
        <dbReference type="SAM" id="Phobius"/>
    </source>
</evidence>
<feature type="compositionally biased region" description="Acidic residues" evidence="1">
    <location>
        <begin position="175"/>
        <end position="203"/>
    </location>
</feature>
<dbReference type="AlphaFoldDB" id="A0A662Z7Z7"/>
<dbReference type="EMBL" id="FOIT01000008">
    <property type="protein sequence ID" value="SEW19248.1"/>
    <property type="molecule type" value="Genomic_DNA"/>
</dbReference>
<dbReference type="SUPFAM" id="SSF52833">
    <property type="entry name" value="Thioredoxin-like"/>
    <property type="match status" value="1"/>
</dbReference>
<organism evidence="4 5">
    <name type="scientific">Aliicoccus persicus</name>
    <dbReference type="NCBI Taxonomy" id="930138"/>
    <lineage>
        <taxon>Bacteria</taxon>
        <taxon>Bacillati</taxon>
        <taxon>Bacillota</taxon>
        <taxon>Bacilli</taxon>
        <taxon>Bacillales</taxon>
        <taxon>Staphylococcaceae</taxon>
        <taxon>Aliicoccus</taxon>
    </lineage>
</organism>
<proteinExistence type="predicted"/>
<sequence>MGNKFFYVIVGLIIVGFVAAFFLIRDYQSNPDNLSESGYYPYTDIAAEDLNGPTVDLLDNENYHFNQTLEEVVETVQNETDGVFVYHWSPVCQFCLNATPNLIEAKDQVDANLVQLNLLEYQMAPQVFMIASTPTLVYYENGQEVERLEGDPGNSEVFAEFMQAMIDGETFVTEENVEESTDIEDATDEENEEVEEDTENEDE</sequence>
<dbReference type="InterPro" id="IPR013766">
    <property type="entry name" value="Thioredoxin_domain"/>
</dbReference>
<keyword evidence="2" id="KW-1133">Transmembrane helix</keyword>
<keyword evidence="5" id="KW-1185">Reference proteome</keyword>
<dbReference type="Pfam" id="PF00085">
    <property type="entry name" value="Thioredoxin"/>
    <property type="match status" value="1"/>
</dbReference>
<feature type="region of interest" description="Disordered" evidence="1">
    <location>
        <begin position="172"/>
        <end position="203"/>
    </location>
</feature>
<keyword evidence="2" id="KW-0472">Membrane</keyword>
<evidence type="ECO:0000313" key="5">
    <source>
        <dbReference type="Proteomes" id="UP000243605"/>
    </source>
</evidence>
<feature type="transmembrane region" description="Helical" evidence="2">
    <location>
        <begin position="6"/>
        <end position="24"/>
    </location>
</feature>
<protein>
    <submittedName>
        <fullName evidence="4">Thioredoxin</fullName>
    </submittedName>
</protein>